<dbReference type="PROSITE" id="PS51257">
    <property type="entry name" value="PROKAR_LIPOPROTEIN"/>
    <property type="match status" value="1"/>
</dbReference>
<dbReference type="RefSeq" id="WP_317064497.1">
    <property type="nucleotide sequence ID" value="NZ_WBKO01000001.1"/>
</dbReference>
<dbReference type="PANTHER" id="PTHR30483:SF40">
    <property type="entry name" value="HISTIDINE KINASE"/>
    <property type="match status" value="1"/>
</dbReference>
<feature type="domain" description="Leucine-binding protein" evidence="2">
    <location>
        <begin position="38"/>
        <end position="387"/>
    </location>
</feature>
<organism evidence="3 4">
    <name type="scientific">Methanoculleus caldifontis</name>
    <dbReference type="NCBI Taxonomy" id="2651577"/>
    <lineage>
        <taxon>Archaea</taxon>
        <taxon>Methanobacteriati</taxon>
        <taxon>Methanobacteriota</taxon>
        <taxon>Stenosarchaea group</taxon>
        <taxon>Methanomicrobia</taxon>
        <taxon>Methanomicrobiales</taxon>
        <taxon>Methanomicrobiaceae</taxon>
        <taxon>Methanoculleus</taxon>
    </lineage>
</organism>
<dbReference type="InterPro" id="IPR051010">
    <property type="entry name" value="BCAA_transport"/>
</dbReference>
<dbReference type="PANTHER" id="PTHR30483">
    <property type="entry name" value="LEUCINE-SPECIFIC-BINDING PROTEIN"/>
    <property type="match status" value="1"/>
</dbReference>
<accession>A0ABU3X0A5</accession>
<evidence type="ECO:0000313" key="3">
    <source>
        <dbReference type="EMBL" id="MDV2481477.1"/>
    </source>
</evidence>
<evidence type="ECO:0000313" key="4">
    <source>
        <dbReference type="Proteomes" id="UP001281203"/>
    </source>
</evidence>
<keyword evidence="4" id="KW-1185">Reference proteome</keyword>
<dbReference type="Gene3D" id="3.40.50.2300">
    <property type="match status" value="2"/>
</dbReference>
<dbReference type="EMBL" id="WBKO01000001">
    <property type="protein sequence ID" value="MDV2481477.1"/>
    <property type="molecule type" value="Genomic_DNA"/>
</dbReference>
<name>A0ABU3X0A5_9EURY</name>
<gene>
    <name evidence="3" type="ORF">F8E02_05550</name>
</gene>
<dbReference type="Pfam" id="PF13458">
    <property type="entry name" value="Peripla_BP_6"/>
    <property type="match status" value="1"/>
</dbReference>
<evidence type="ECO:0000259" key="2">
    <source>
        <dbReference type="Pfam" id="PF13458"/>
    </source>
</evidence>
<reference evidence="3 4" key="1">
    <citation type="submission" date="2019-10" db="EMBL/GenBank/DDBJ databases">
        <title>Isolation and characterization of Methanoculleus sp. Wushi-C6 from a hot spring well.</title>
        <authorList>
            <person name="Chen S.-C."/>
            <person name="Lan Z.-H."/>
            <person name="You Y.-T."/>
            <person name="Lai M.-C."/>
        </authorList>
    </citation>
    <scope>NUCLEOTIDE SEQUENCE [LARGE SCALE GENOMIC DNA]</scope>
    <source>
        <strain evidence="3 4">Wushi-C6</strain>
    </source>
</reference>
<dbReference type="InterPro" id="IPR028081">
    <property type="entry name" value="Leu-bd"/>
</dbReference>
<protein>
    <submittedName>
        <fullName evidence="3">Amino acid ABC transporter substrate-binding protein</fullName>
    </submittedName>
</protein>
<dbReference type="InterPro" id="IPR028082">
    <property type="entry name" value="Peripla_BP_I"/>
</dbReference>
<keyword evidence="1" id="KW-0732">Signal</keyword>
<comment type="caution">
    <text evidence="3">The sequence shown here is derived from an EMBL/GenBank/DDBJ whole genome shotgun (WGS) entry which is preliminary data.</text>
</comment>
<evidence type="ECO:0000256" key="1">
    <source>
        <dbReference type="ARBA" id="ARBA00022729"/>
    </source>
</evidence>
<dbReference type="Proteomes" id="UP001281203">
    <property type="component" value="Unassembled WGS sequence"/>
</dbReference>
<sequence length="421" mass="44378">MRSVSSAFILIILAAIVFACGCTGTQTSPAQQGEAVQEIVVGALLPLSGGFAEGGEASRVALETAAGDINDHFTAFGSDYRVGVIIEDTKTDPAVALEKLQALDKQGVRIVIGPGTSVELNATRTYADEHGIILISTMSTAPSLAIAGDNVYRFVPPDTYQADATAYCLKEEGITAIVPISRGDIWGDELEKLVAASFAKGNGTVLDGVRYVPGEKDYAGAVTDLDLQVGRAIAAHGKGKVGVYLISLDEAAAIMEAAAETKNLTEVRWYGCDGNVLLDTLVTGDAGRFAAQTKFTGPEFGQYERAVANAATVQKIQNALGRQPDGYSLASYDALWTVAMTRTQTDTTDVSKLKIALEWAAAGAGGPLCGRVQLDGAGDLATAHYTFWSVEGGGEAYRWVPVVQYDIWSVRAPPEIERIDA</sequence>
<dbReference type="SUPFAM" id="SSF53822">
    <property type="entry name" value="Periplasmic binding protein-like I"/>
    <property type="match status" value="1"/>
</dbReference>
<proteinExistence type="predicted"/>